<sequence>MAILLKNAIISSVRALSEKSLRTELTGIHNPFDGAHNENSYKNRTDAMHFQTGQTTSSMLSGRLLTAYGLVFNTCFVWGCTTKAPKWDRNMFLKKHNEYREMVRLGRVPNQPAAVNMKNLTWSSKLENDAKAWAMRCVFKHVDKAYSSDGENLGASTDINSDPVLGWYDEYKLYRFGPISTHNFAATGHYTQLVWEKTNEVGCYRYLCPYLYMSQGAPIKSAYFSVCRYSPAPEEIRDLPETRDTSLMDEQIRLTPAVIVNSRRSWSTLPAVVVHVLTNEDLFEIYRLQNTVIHTTAIHASPGSLRLAVYLQEFDRKKLCCLMIVFKKLRESLGDFKDSTITALYKGKENPQKTNSYQETSLLFPALWIVLRNFDFSDNLINLNKVFQSGTEDLVGADQTGMINFETQYMALLQNNRDIRKGFISPSAVITTKTFTTYELTCLSKTVITDVPGRGAISIHADTLLFDKCIVITDREHTARDALRDMVGLLSFRVDGQLNC</sequence>
<protein>
    <submittedName>
        <fullName evidence="1">Peptidase inhibitor 16</fullName>
    </submittedName>
</protein>
<dbReference type="InterPro" id="IPR018244">
    <property type="entry name" value="Allrgn_V5/Tpx1_CS"/>
</dbReference>
<proteinExistence type="predicted"/>
<evidence type="ECO:0000313" key="1">
    <source>
        <dbReference type="EMBL" id="KAG5442611.1"/>
    </source>
</evidence>
<organism evidence="1 2">
    <name type="scientific">Clonorchis sinensis</name>
    <name type="common">Chinese liver fluke</name>
    <dbReference type="NCBI Taxonomy" id="79923"/>
    <lineage>
        <taxon>Eukaryota</taxon>
        <taxon>Metazoa</taxon>
        <taxon>Spiralia</taxon>
        <taxon>Lophotrochozoa</taxon>
        <taxon>Platyhelminthes</taxon>
        <taxon>Trematoda</taxon>
        <taxon>Digenea</taxon>
        <taxon>Opisthorchiida</taxon>
        <taxon>Opisthorchiata</taxon>
        <taxon>Opisthorchiidae</taxon>
        <taxon>Clonorchis</taxon>
    </lineage>
</organism>
<reference evidence="1 2" key="1">
    <citation type="journal article" date="2018" name="Biotechnol. Adv.">
        <title>Improved genomic resources and new bioinformatic workflow for the carcinogenic parasite Clonorchis sinensis: Biotechnological implications.</title>
        <authorList>
            <person name="Wang D."/>
            <person name="Korhonen P.K."/>
            <person name="Gasser R.B."/>
            <person name="Young N.D."/>
        </authorList>
    </citation>
    <scope>NUCLEOTIDE SEQUENCE [LARGE SCALE GENOMIC DNA]</scope>
    <source>
        <strain evidence="1">Cs-k2</strain>
    </source>
</reference>
<dbReference type="SUPFAM" id="SSF55797">
    <property type="entry name" value="PR-1-like"/>
    <property type="match status" value="1"/>
</dbReference>
<evidence type="ECO:0000313" key="2">
    <source>
        <dbReference type="Proteomes" id="UP000286415"/>
    </source>
</evidence>
<dbReference type="OrthoDB" id="674273at2759"/>
<dbReference type="Pfam" id="PF00188">
    <property type="entry name" value="CAP"/>
    <property type="match status" value="1"/>
</dbReference>
<dbReference type="GO" id="GO:0005576">
    <property type="term" value="C:extracellular region"/>
    <property type="evidence" value="ECO:0007669"/>
    <property type="project" value="InterPro"/>
</dbReference>
<gene>
    <name evidence="1" type="ORF">CSKR_114001</name>
</gene>
<dbReference type="PROSITE" id="PS01009">
    <property type="entry name" value="CRISP_1"/>
    <property type="match status" value="1"/>
</dbReference>
<dbReference type="SMART" id="SM00198">
    <property type="entry name" value="SCP"/>
    <property type="match status" value="1"/>
</dbReference>
<dbReference type="AlphaFoldDB" id="A0A3R7JR03"/>
<reference evidence="1 2" key="2">
    <citation type="journal article" date="2021" name="Genomics">
        <title>High-quality reference genome for Clonorchis sinensis.</title>
        <authorList>
            <person name="Young N.D."/>
            <person name="Stroehlein A.J."/>
            <person name="Kinkar L."/>
            <person name="Wang T."/>
            <person name="Sohn W.M."/>
            <person name="Chang B.C.H."/>
            <person name="Kaur P."/>
            <person name="Weisz D."/>
            <person name="Dudchenko O."/>
            <person name="Aiden E.L."/>
            <person name="Korhonen P.K."/>
            <person name="Gasser R.B."/>
        </authorList>
    </citation>
    <scope>NUCLEOTIDE SEQUENCE [LARGE SCALE GENOMIC DNA]</scope>
    <source>
        <strain evidence="1">Cs-k2</strain>
    </source>
</reference>
<dbReference type="Proteomes" id="UP000286415">
    <property type="component" value="Unassembled WGS sequence"/>
</dbReference>
<name>A0A3R7JR03_CLOSI</name>
<keyword evidence="2" id="KW-1185">Reference proteome</keyword>
<dbReference type="PANTHER" id="PTHR10334">
    <property type="entry name" value="CYSTEINE-RICH SECRETORY PROTEIN-RELATED"/>
    <property type="match status" value="1"/>
</dbReference>
<dbReference type="InParanoid" id="A0A3R7JR03"/>
<dbReference type="InterPro" id="IPR001283">
    <property type="entry name" value="CRISP-related"/>
</dbReference>
<accession>A0A3R7JR03</accession>
<dbReference type="InterPro" id="IPR035940">
    <property type="entry name" value="CAP_sf"/>
</dbReference>
<dbReference type="CDD" id="cd05380">
    <property type="entry name" value="CAP_euk"/>
    <property type="match status" value="1"/>
</dbReference>
<dbReference type="PRINTS" id="PR00837">
    <property type="entry name" value="V5TPXLIKE"/>
</dbReference>
<comment type="caution">
    <text evidence="1">The sequence shown here is derived from an EMBL/GenBank/DDBJ whole genome shotgun (WGS) entry which is preliminary data.</text>
</comment>
<dbReference type="Gene3D" id="3.40.33.10">
    <property type="entry name" value="CAP"/>
    <property type="match status" value="1"/>
</dbReference>
<dbReference type="EMBL" id="NIRI02000056">
    <property type="protein sequence ID" value="KAG5442611.1"/>
    <property type="molecule type" value="Genomic_DNA"/>
</dbReference>
<dbReference type="InterPro" id="IPR014044">
    <property type="entry name" value="CAP_dom"/>
</dbReference>